<dbReference type="PANTHER" id="PTHR47331">
    <property type="entry name" value="PHD-TYPE DOMAIN-CONTAINING PROTEIN"/>
    <property type="match status" value="1"/>
</dbReference>
<evidence type="ECO:0000259" key="1">
    <source>
        <dbReference type="PROSITE" id="PS50994"/>
    </source>
</evidence>
<dbReference type="Gene3D" id="3.30.420.10">
    <property type="entry name" value="Ribonuclease H-like superfamily/Ribonuclease H"/>
    <property type="match status" value="1"/>
</dbReference>
<dbReference type="Proteomes" id="UP001249851">
    <property type="component" value="Unassembled WGS sequence"/>
</dbReference>
<comment type="caution">
    <text evidence="2">The sequence shown here is derived from an EMBL/GenBank/DDBJ whole genome shotgun (WGS) entry which is preliminary data.</text>
</comment>
<sequence>MKLYDRNPRSHVLTPHDVEKAELFWIRGAQQNMGKDIENGKYKRLCPKMREDGVYVIRGRSELWMEMSYNKREVILLPYDHPFSCLFVEHKQVRTTKLDKRVTEQVIGSLPTDRLKPAPPWYITGIDLFGPYRIRDEVKKITASKTYGVMFTCLGIRAVYLDIAADYSTDKFLMVLRRFVSLHGYPSKLFSDNGTQLVAVNKELSNITMDWDWKKLKGFGVTEGFEWIFTSADAPWQNGVTEAVIRSVKQAINASIGDSIVTFSELQTVLYEVANLLYERPIRRHPTSPDDGAYLCPNDLLLGRATSRVPSGPFDEKAYNRQRFTFVQTIISTFWKKWTRDYFPSLLITQKWHTSHRNMKTGDLVLIQDSNLIRGQWKLGKVSNTCPGTDGKVRKVDVQYKNLNADEPNAKYKGKGYVNVQRPVQRLIYHYLSMNNEWTLSLFKCTY</sequence>
<keyword evidence="3" id="KW-1185">Reference proteome</keyword>
<feature type="domain" description="Integrase catalytic" evidence="1">
    <location>
        <begin position="115"/>
        <end position="305"/>
    </location>
</feature>
<accession>A0AAD9UWS9</accession>
<reference evidence="2" key="1">
    <citation type="journal article" date="2023" name="G3 (Bethesda)">
        <title>Whole genome assembly and annotation of the endangered Caribbean coral Acropora cervicornis.</title>
        <authorList>
            <person name="Selwyn J.D."/>
            <person name="Vollmer S.V."/>
        </authorList>
    </citation>
    <scope>NUCLEOTIDE SEQUENCE</scope>
    <source>
        <strain evidence="2">K2</strain>
    </source>
</reference>
<dbReference type="InterPro" id="IPR012337">
    <property type="entry name" value="RNaseH-like_sf"/>
</dbReference>
<name>A0AAD9UWS9_ACRCE</name>
<gene>
    <name evidence="2" type="ORF">P5673_026542</name>
</gene>
<proteinExistence type="predicted"/>
<dbReference type="GO" id="GO:0015074">
    <property type="term" value="P:DNA integration"/>
    <property type="evidence" value="ECO:0007669"/>
    <property type="project" value="InterPro"/>
</dbReference>
<dbReference type="PANTHER" id="PTHR47331:SF5">
    <property type="entry name" value="RIBONUCLEASE H"/>
    <property type="match status" value="1"/>
</dbReference>
<evidence type="ECO:0000313" key="3">
    <source>
        <dbReference type="Proteomes" id="UP001249851"/>
    </source>
</evidence>
<dbReference type="GO" id="GO:0003676">
    <property type="term" value="F:nucleic acid binding"/>
    <property type="evidence" value="ECO:0007669"/>
    <property type="project" value="InterPro"/>
</dbReference>
<reference evidence="2" key="2">
    <citation type="journal article" date="2023" name="Science">
        <title>Genomic signatures of disease resistance in endangered staghorn corals.</title>
        <authorList>
            <person name="Vollmer S.V."/>
            <person name="Selwyn J.D."/>
            <person name="Despard B.A."/>
            <person name="Roesel C.L."/>
        </authorList>
    </citation>
    <scope>NUCLEOTIDE SEQUENCE</scope>
    <source>
        <strain evidence="2">K2</strain>
    </source>
</reference>
<dbReference type="AlphaFoldDB" id="A0AAD9UWS9"/>
<dbReference type="InterPro" id="IPR001584">
    <property type="entry name" value="Integrase_cat-core"/>
</dbReference>
<dbReference type="InterPro" id="IPR036397">
    <property type="entry name" value="RNaseH_sf"/>
</dbReference>
<dbReference type="InterPro" id="IPR040676">
    <property type="entry name" value="DUF5641"/>
</dbReference>
<dbReference type="PROSITE" id="PS50994">
    <property type="entry name" value="INTEGRASE"/>
    <property type="match status" value="1"/>
</dbReference>
<dbReference type="SUPFAM" id="SSF53098">
    <property type="entry name" value="Ribonuclease H-like"/>
    <property type="match status" value="1"/>
</dbReference>
<evidence type="ECO:0000313" key="2">
    <source>
        <dbReference type="EMBL" id="KAK2552455.1"/>
    </source>
</evidence>
<dbReference type="EMBL" id="JARQWQ010000087">
    <property type="protein sequence ID" value="KAK2552455.1"/>
    <property type="molecule type" value="Genomic_DNA"/>
</dbReference>
<protein>
    <recommendedName>
        <fullName evidence="1">Integrase catalytic domain-containing protein</fullName>
    </recommendedName>
</protein>
<organism evidence="2 3">
    <name type="scientific">Acropora cervicornis</name>
    <name type="common">Staghorn coral</name>
    <dbReference type="NCBI Taxonomy" id="6130"/>
    <lineage>
        <taxon>Eukaryota</taxon>
        <taxon>Metazoa</taxon>
        <taxon>Cnidaria</taxon>
        <taxon>Anthozoa</taxon>
        <taxon>Hexacorallia</taxon>
        <taxon>Scleractinia</taxon>
        <taxon>Astrocoeniina</taxon>
        <taxon>Acroporidae</taxon>
        <taxon>Acropora</taxon>
    </lineage>
</organism>
<dbReference type="Pfam" id="PF18701">
    <property type="entry name" value="DUF5641"/>
    <property type="match status" value="1"/>
</dbReference>